<keyword evidence="2" id="KW-1185">Reference proteome</keyword>
<sequence>LPSWPNAYSRLYISDGSGWGTTQEKGLVAAWFFFAALGFIEDWALKHWLGQNP</sequence>
<evidence type="ECO:0008006" key="3">
    <source>
        <dbReference type="Google" id="ProtNLM"/>
    </source>
</evidence>
<dbReference type="AlphaFoldDB" id="A0A0C2SCV1"/>
<name>A0A0C2SCV1_AMAMK</name>
<organism evidence="1 2">
    <name type="scientific">Amanita muscaria (strain Koide BX008)</name>
    <dbReference type="NCBI Taxonomy" id="946122"/>
    <lineage>
        <taxon>Eukaryota</taxon>
        <taxon>Fungi</taxon>
        <taxon>Dikarya</taxon>
        <taxon>Basidiomycota</taxon>
        <taxon>Agaricomycotina</taxon>
        <taxon>Agaricomycetes</taxon>
        <taxon>Agaricomycetidae</taxon>
        <taxon>Agaricales</taxon>
        <taxon>Pluteineae</taxon>
        <taxon>Amanitaceae</taxon>
        <taxon>Amanita</taxon>
    </lineage>
</organism>
<dbReference type="EMBL" id="KN818293">
    <property type="protein sequence ID" value="KIL60800.1"/>
    <property type="molecule type" value="Genomic_DNA"/>
</dbReference>
<feature type="non-terminal residue" evidence="1">
    <location>
        <position position="53"/>
    </location>
</feature>
<gene>
    <name evidence="1" type="ORF">M378DRAFT_37696</name>
</gene>
<dbReference type="OrthoDB" id="3364886at2759"/>
<evidence type="ECO:0000313" key="1">
    <source>
        <dbReference type="EMBL" id="KIL60800.1"/>
    </source>
</evidence>
<proteinExistence type="predicted"/>
<accession>A0A0C2SCV1</accession>
<reference evidence="1 2" key="1">
    <citation type="submission" date="2014-04" db="EMBL/GenBank/DDBJ databases">
        <title>Evolutionary Origins and Diversification of the Mycorrhizal Mutualists.</title>
        <authorList>
            <consortium name="DOE Joint Genome Institute"/>
            <consortium name="Mycorrhizal Genomics Consortium"/>
            <person name="Kohler A."/>
            <person name="Kuo A."/>
            <person name="Nagy L.G."/>
            <person name="Floudas D."/>
            <person name="Copeland A."/>
            <person name="Barry K.W."/>
            <person name="Cichocki N."/>
            <person name="Veneault-Fourrey C."/>
            <person name="LaButti K."/>
            <person name="Lindquist E.A."/>
            <person name="Lipzen A."/>
            <person name="Lundell T."/>
            <person name="Morin E."/>
            <person name="Murat C."/>
            <person name="Riley R."/>
            <person name="Ohm R."/>
            <person name="Sun H."/>
            <person name="Tunlid A."/>
            <person name="Henrissat B."/>
            <person name="Grigoriev I.V."/>
            <person name="Hibbett D.S."/>
            <person name="Martin F."/>
        </authorList>
    </citation>
    <scope>NUCLEOTIDE SEQUENCE [LARGE SCALE GENOMIC DNA]</scope>
    <source>
        <strain evidence="1 2">Koide BX008</strain>
    </source>
</reference>
<evidence type="ECO:0000313" key="2">
    <source>
        <dbReference type="Proteomes" id="UP000054549"/>
    </source>
</evidence>
<feature type="non-terminal residue" evidence="1">
    <location>
        <position position="1"/>
    </location>
</feature>
<protein>
    <recommendedName>
        <fullName evidence="3">ABC transporter permease</fullName>
    </recommendedName>
</protein>
<dbReference type="Proteomes" id="UP000054549">
    <property type="component" value="Unassembled WGS sequence"/>
</dbReference>
<dbReference type="HOGENOM" id="CLU_3074091_0_0_1"/>
<dbReference type="InParanoid" id="A0A0C2SCV1"/>